<dbReference type="Proteomes" id="UP000307720">
    <property type="component" value="Unassembled WGS sequence"/>
</dbReference>
<accession>A0AC61R318</accession>
<protein>
    <submittedName>
        <fullName evidence="1">Uncharacterized protein</fullName>
    </submittedName>
</protein>
<evidence type="ECO:0000313" key="1">
    <source>
        <dbReference type="EMBL" id="TGY00729.1"/>
    </source>
</evidence>
<proteinExistence type="predicted"/>
<comment type="caution">
    <text evidence="1">The sequence shown here is derived from an EMBL/GenBank/DDBJ whole genome shotgun (WGS) entry which is preliminary data.</text>
</comment>
<reference evidence="1" key="1">
    <citation type="submission" date="2019-04" db="EMBL/GenBank/DDBJ databases">
        <title>Microbes associate with the intestines of laboratory mice.</title>
        <authorList>
            <person name="Navarre W."/>
            <person name="Wong E."/>
            <person name="Huang K."/>
            <person name="Tropini C."/>
            <person name="Ng K."/>
            <person name="Yu B."/>
        </authorList>
    </citation>
    <scope>NUCLEOTIDE SEQUENCE</scope>
    <source>
        <strain evidence="1">NM72_1-8</strain>
    </source>
</reference>
<name>A0AC61R318_9FIRM</name>
<sequence length="317" mass="34981">MVTRIIKIQVVTARIEEKEAFCRAQVAAGEAVAGVCLEETNIRVREGESKKLTSSVLPENAADKRVARESSDRTVAEVDAYGNVRGVSVGTALIARTGTGRRSARRRYFRRRTRNIRQFFRAGKIPPGNARCHLSENPDKDQPQNSGGNQTEVPDKNQQKKPNPPDNRKPDSRLKEGSILTDSRNSAVCRITRFSPGEAEYIGCAKKKIAVIVPDSVTAGGKTFSVTGIAKSALKGNKKLKRVIVGKNVKIIGEKVFYGCKSLKKLIIKSKVLKKVGKNVFKGIHVKARIKVPKAKLKAYKKLLKKKGQGRKVQIRK</sequence>
<evidence type="ECO:0000313" key="2">
    <source>
        <dbReference type="Proteomes" id="UP000307720"/>
    </source>
</evidence>
<dbReference type="EMBL" id="SRZB01000001">
    <property type="protein sequence ID" value="TGY00729.1"/>
    <property type="molecule type" value="Genomic_DNA"/>
</dbReference>
<organism evidence="1 2">
    <name type="scientific">Hominisplanchenecus murintestinalis</name>
    <dbReference type="NCBI Taxonomy" id="2941517"/>
    <lineage>
        <taxon>Bacteria</taxon>
        <taxon>Bacillati</taxon>
        <taxon>Bacillota</taxon>
        <taxon>Clostridia</taxon>
        <taxon>Lachnospirales</taxon>
        <taxon>Lachnospiraceae</taxon>
        <taxon>Hominisplanchenecus</taxon>
    </lineage>
</organism>
<gene>
    <name evidence="1" type="ORF">E5357_00720</name>
</gene>
<keyword evidence="2" id="KW-1185">Reference proteome</keyword>